<proteinExistence type="predicted"/>
<dbReference type="Proteomes" id="UP000006867">
    <property type="component" value="Chromosome"/>
</dbReference>
<feature type="chain" id="PRO_5046058496" description="Processed acidic surface protein" evidence="2">
    <location>
        <begin position="24"/>
        <end position="393"/>
    </location>
</feature>
<evidence type="ECO:0000256" key="2">
    <source>
        <dbReference type="SAM" id="SignalP"/>
    </source>
</evidence>
<name>A0ABM5M0M0_BACA1</name>
<sequence length="393" mass="44464">MTKKLMCVIICLLIIAPAMQVSAAPKQEELQSYLKEIGMTKTELQTYLKENYDEDLNDFTSAAELREYLGERLTDKALTAYLKEYGMSKKEAEHQLFVFGFLQKSQAIQDVYVFADDFVSALDYITSYTPLTDKNFAALLKKYGLTKSEYSKMFPGDEDIRLFTDSIEDAEEYLSAALEEKQAEEQFMKLFSQIGIDQNELENLYQHMSALEKKDPQFSDKLLALSDRLLDLPSFTSISELSAGEIAELLDVMNDFQDTLQVKTKFYLINGNSKKELTARSLLSVNPAQGSKLLVELYDWNGKFLLDAIFTADMVDSETAHQTGSDIRKAEQIVKESKTSTKPKKTSAAQVEKTVKGAKLPKTAGHYAEWSMFGLLLLAGGLLMIRKLRKQHH</sequence>
<keyword evidence="1" id="KW-0812">Transmembrane</keyword>
<reference evidence="3 4" key="1">
    <citation type="journal article" date="2011" name="Front. Microbiol.">
        <title>Genomic signatures of strain selection and enhancement in Bacillus atrophaeus var. globigii, a historical biowarfare simulant.</title>
        <authorList>
            <person name="Gibbons H.S."/>
            <person name="Broomall S.M."/>
            <person name="McNew L.A."/>
            <person name="Daligault H."/>
            <person name="Chapman C."/>
            <person name="Bruce D."/>
            <person name="Karavis M."/>
            <person name="Krepps M."/>
            <person name="McGregor P.A."/>
            <person name="Hong C."/>
            <person name="Park K.H."/>
            <person name="Akmal A."/>
            <person name="Feldman A."/>
            <person name="Lin J.S."/>
            <person name="Chang W.E."/>
            <person name="Higgs B.W."/>
            <person name="Demirev P."/>
            <person name="Lindquist J."/>
            <person name="Liem A."/>
            <person name="Fochler E."/>
            <person name="Read T.D."/>
            <person name="Tapia R."/>
            <person name="Johnson S."/>
            <person name="Bishop-Lilly K.A."/>
            <person name="Detter C."/>
            <person name="Han C."/>
            <person name="Sozhamannan S."/>
            <person name="Rosenzweig C.N."/>
            <person name="Skowronski E.W."/>
        </authorList>
    </citation>
    <scope>NUCLEOTIDE SEQUENCE [LARGE SCALE GENOMIC DNA]</scope>
    <source>
        <strain evidence="3 4">1942</strain>
    </source>
</reference>
<keyword evidence="1" id="KW-1133">Transmembrane helix</keyword>
<gene>
    <name evidence="3" type="ordered locus">BATR1942_13315</name>
</gene>
<evidence type="ECO:0000313" key="4">
    <source>
        <dbReference type="Proteomes" id="UP000006867"/>
    </source>
</evidence>
<evidence type="ECO:0008006" key="5">
    <source>
        <dbReference type="Google" id="ProtNLM"/>
    </source>
</evidence>
<dbReference type="NCBIfam" id="TIGR04383">
    <property type="entry name" value="acidic_w_LPXTA"/>
    <property type="match status" value="2"/>
</dbReference>
<dbReference type="RefSeq" id="WP_013390634.1">
    <property type="nucleotide sequence ID" value="NC_014639.1"/>
</dbReference>
<evidence type="ECO:0000313" key="3">
    <source>
        <dbReference type="EMBL" id="ADP33586.1"/>
    </source>
</evidence>
<organism evidence="3 4">
    <name type="scientific">Bacillus atrophaeus (strain 1942)</name>
    <dbReference type="NCBI Taxonomy" id="720555"/>
    <lineage>
        <taxon>Bacteria</taxon>
        <taxon>Bacillati</taxon>
        <taxon>Bacillota</taxon>
        <taxon>Bacilli</taxon>
        <taxon>Bacillales</taxon>
        <taxon>Bacillaceae</taxon>
        <taxon>Bacillus</taxon>
    </lineage>
</organism>
<feature type="transmembrane region" description="Helical" evidence="1">
    <location>
        <begin position="367"/>
        <end position="385"/>
    </location>
</feature>
<dbReference type="InterPro" id="IPR030832">
    <property type="entry name" value="Acidic_LPXTA"/>
</dbReference>
<feature type="signal peptide" evidence="2">
    <location>
        <begin position="1"/>
        <end position="23"/>
    </location>
</feature>
<keyword evidence="1" id="KW-0472">Membrane</keyword>
<protein>
    <recommendedName>
        <fullName evidence="5">Processed acidic surface protein</fullName>
    </recommendedName>
</protein>
<evidence type="ECO:0000256" key="1">
    <source>
        <dbReference type="SAM" id="Phobius"/>
    </source>
</evidence>
<accession>A0ABM5M0M0</accession>
<keyword evidence="4" id="KW-1185">Reference proteome</keyword>
<dbReference type="EMBL" id="CP002207">
    <property type="protein sequence ID" value="ADP33586.1"/>
    <property type="molecule type" value="Genomic_DNA"/>
</dbReference>
<keyword evidence="2" id="KW-0732">Signal</keyword>